<keyword evidence="2" id="KW-1133">Transmembrane helix</keyword>
<reference evidence="4" key="1">
    <citation type="submission" date="2016-10" db="EMBL/GenBank/DDBJ databases">
        <authorList>
            <person name="Varghese N."/>
            <person name="Submissions S."/>
        </authorList>
    </citation>
    <scope>NUCLEOTIDE SEQUENCE [LARGE SCALE GENOMIC DNA]</scope>
    <source>
        <strain evidence="4">DSM 7481</strain>
    </source>
</reference>
<organism evidence="3 4">
    <name type="scientific">Paracidovorax konjaci</name>
    <dbReference type="NCBI Taxonomy" id="32040"/>
    <lineage>
        <taxon>Bacteria</taxon>
        <taxon>Pseudomonadati</taxon>
        <taxon>Pseudomonadota</taxon>
        <taxon>Betaproteobacteria</taxon>
        <taxon>Burkholderiales</taxon>
        <taxon>Comamonadaceae</taxon>
        <taxon>Paracidovorax</taxon>
    </lineage>
</organism>
<feature type="region of interest" description="Disordered" evidence="1">
    <location>
        <begin position="71"/>
        <end position="93"/>
    </location>
</feature>
<sequence>MTQQSSPSAVVAPQPWWKFGHVWLVIAGPAVVVVAGLATAWLAVSKPDPVLAEDYYRRGIEINRTLERAGNDGMAPAMKARNHAATPAQDQPR</sequence>
<accession>A0A1I1WVQ6</accession>
<dbReference type="STRING" id="32040.SAMN04489710_11138"/>
<dbReference type="OrthoDB" id="5295180at2"/>
<evidence type="ECO:0000313" key="3">
    <source>
        <dbReference type="EMBL" id="SFD99091.1"/>
    </source>
</evidence>
<name>A0A1I1WVQ6_9BURK</name>
<dbReference type="Proteomes" id="UP000199517">
    <property type="component" value="Unassembled WGS sequence"/>
</dbReference>
<dbReference type="RefSeq" id="WP_092954300.1">
    <property type="nucleotide sequence ID" value="NZ_FOMQ01000011.1"/>
</dbReference>
<protein>
    <recommendedName>
        <fullName evidence="5">Nitrogen fixation protein FixH</fullName>
    </recommendedName>
</protein>
<dbReference type="EMBL" id="FOMQ01000011">
    <property type="protein sequence ID" value="SFD99091.1"/>
    <property type="molecule type" value="Genomic_DNA"/>
</dbReference>
<dbReference type="InterPro" id="IPR008620">
    <property type="entry name" value="FixH"/>
</dbReference>
<evidence type="ECO:0008006" key="5">
    <source>
        <dbReference type="Google" id="ProtNLM"/>
    </source>
</evidence>
<feature type="transmembrane region" description="Helical" evidence="2">
    <location>
        <begin position="20"/>
        <end position="44"/>
    </location>
</feature>
<keyword evidence="4" id="KW-1185">Reference proteome</keyword>
<dbReference type="AlphaFoldDB" id="A0A1I1WVQ6"/>
<dbReference type="Pfam" id="PF05751">
    <property type="entry name" value="FixH"/>
    <property type="match status" value="1"/>
</dbReference>
<gene>
    <name evidence="3" type="ORF">SAMN04489710_11138</name>
</gene>
<evidence type="ECO:0000313" key="4">
    <source>
        <dbReference type="Proteomes" id="UP000199517"/>
    </source>
</evidence>
<proteinExistence type="predicted"/>
<evidence type="ECO:0000256" key="1">
    <source>
        <dbReference type="SAM" id="MobiDB-lite"/>
    </source>
</evidence>
<keyword evidence="2" id="KW-0472">Membrane</keyword>
<evidence type="ECO:0000256" key="2">
    <source>
        <dbReference type="SAM" id="Phobius"/>
    </source>
</evidence>
<keyword evidence="2" id="KW-0812">Transmembrane</keyword>